<gene>
    <name evidence="2" type="ORF">LELG_00445</name>
</gene>
<dbReference type="KEGG" id="lel:PVL30_000435"/>
<accession>A5DSV9</accession>
<sequence>MCKCKKLDDLFSICLFVCFIVFFFRIIVSIYFSFYFFFHFSFFGLVQFLAAKTPSLLTMQSFLHYICIHQLFFALFVTPPILRYVCALKLLHYNDESLQSTFHKLTSLDIFHTYFDTEIALTAKDLSTTNIIHIGSTNSIIFNENILNTEDMPKYIEISYSNASTSLSRQFVNQRAILELRDLTSFTWTPLGDCVTNFAGDKATYKQSWSLELDVGFDFRLGISEFFINAAPGVKNEFLVGKGVGGSYSCDLKPGKTLQFVIMYQRYMINGVKHRSVQKSTRNKVVYGDWKLFDAYEQIARNEIQIACITNPKYLQCSSI</sequence>
<feature type="transmembrane region" description="Helical" evidence="1">
    <location>
        <begin position="7"/>
        <end position="24"/>
    </location>
</feature>
<proteinExistence type="predicted"/>
<evidence type="ECO:0000256" key="1">
    <source>
        <dbReference type="SAM" id="Phobius"/>
    </source>
</evidence>
<keyword evidence="1" id="KW-0472">Membrane</keyword>
<dbReference type="EMBL" id="CH981524">
    <property type="protein sequence ID" value="EDK42267.1"/>
    <property type="molecule type" value="Genomic_DNA"/>
</dbReference>
<dbReference type="VEuPathDB" id="FungiDB:LELG_00445"/>
<dbReference type="OrthoDB" id="4001493at2759"/>
<dbReference type="AlphaFoldDB" id="A5DSV9"/>
<dbReference type="GeneID" id="5234875"/>
<keyword evidence="3" id="KW-1185">Reference proteome</keyword>
<organism evidence="2 3">
    <name type="scientific">Lodderomyces elongisporus (strain ATCC 11503 / CBS 2605 / JCM 1781 / NBRC 1676 / NRRL YB-4239)</name>
    <name type="common">Yeast</name>
    <name type="synonym">Saccharomyces elongisporus</name>
    <dbReference type="NCBI Taxonomy" id="379508"/>
    <lineage>
        <taxon>Eukaryota</taxon>
        <taxon>Fungi</taxon>
        <taxon>Dikarya</taxon>
        <taxon>Ascomycota</taxon>
        <taxon>Saccharomycotina</taxon>
        <taxon>Pichiomycetes</taxon>
        <taxon>Debaryomycetaceae</taxon>
        <taxon>Candida/Lodderomyces clade</taxon>
        <taxon>Lodderomyces</taxon>
    </lineage>
</organism>
<dbReference type="Proteomes" id="UP000001996">
    <property type="component" value="Unassembled WGS sequence"/>
</dbReference>
<keyword evidence="1" id="KW-0812">Transmembrane</keyword>
<evidence type="ECO:0000313" key="2">
    <source>
        <dbReference type="EMBL" id="EDK42267.1"/>
    </source>
</evidence>
<protein>
    <submittedName>
        <fullName evidence="2">Uncharacterized protein</fullName>
    </submittedName>
</protein>
<evidence type="ECO:0000313" key="3">
    <source>
        <dbReference type="Proteomes" id="UP000001996"/>
    </source>
</evidence>
<reference evidence="2 3" key="1">
    <citation type="journal article" date="2009" name="Nature">
        <title>Evolution of pathogenicity and sexual reproduction in eight Candida genomes.</title>
        <authorList>
            <person name="Butler G."/>
            <person name="Rasmussen M.D."/>
            <person name="Lin M.F."/>
            <person name="Santos M.A."/>
            <person name="Sakthikumar S."/>
            <person name="Munro C.A."/>
            <person name="Rheinbay E."/>
            <person name="Grabherr M."/>
            <person name="Forche A."/>
            <person name="Reedy J.L."/>
            <person name="Agrafioti I."/>
            <person name="Arnaud M.B."/>
            <person name="Bates S."/>
            <person name="Brown A.J."/>
            <person name="Brunke S."/>
            <person name="Costanzo M.C."/>
            <person name="Fitzpatrick D.A."/>
            <person name="de Groot P.W."/>
            <person name="Harris D."/>
            <person name="Hoyer L.L."/>
            <person name="Hube B."/>
            <person name="Klis F.M."/>
            <person name="Kodira C."/>
            <person name="Lennard N."/>
            <person name="Logue M.E."/>
            <person name="Martin R."/>
            <person name="Neiman A.M."/>
            <person name="Nikolaou E."/>
            <person name="Quail M.A."/>
            <person name="Quinn J."/>
            <person name="Santos M.C."/>
            <person name="Schmitzberger F.F."/>
            <person name="Sherlock G."/>
            <person name="Shah P."/>
            <person name="Silverstein K.A."/>
            <person name="Skrzypek M.S."/>
            <person name="Soll D."/>
            <person name="Staggs R."/>
            <person name="Stansfield I."/>
            <person name="Stumpf M.P."/>
            <person name="Sudbery P.E."/>
            <person name="Srikantha T."/>
            <person name="Zeng Q."/>
            <person name="Berman J."/>
            <person name="Berriman M."/>
            <person name="Heitman J."/>
            <person name="Gow N.A."/>
            <person name="Lorenz M.C."/>
            <person name="Birren B.W."/>
            <person name="Kellis M."/>
            <person name="Cuomo C.A."/>
        </authorList>
    </citation>
    <scope>NUCLEOTIDE SEQUENCE [LARGE SCALE GENOMIC DNA]</scope>
    <source>
        <strain evidence="3">ATCC 11503 / BCRC 21390 / CBS 2605 / JCM 1781 / NBRC 1676 / NRRL YB-4239</strain>
    </source>
</reference>
<keyword evidence="1" id="KW-1133">Transmembrane helix</keyword>
<dbReference type="HOGENOM" id="CLU_075354_0_0_1"/>
<name>A5DSV9_LODEL</name>
<dbReference type="InParanoid" id="A5DSV9"/>